<dbReference type="InterPro" id="IPR003439">
    <property type="entry name" value="ABC_transporter-like_ATP-bd"/>
</dbReference>
<dbReference type="RefSeq" id="WP_276657681.1">
    <property type="nucleotide sequence ID" value="NZ_SSFD01000088.1"/>
</dbReference>
<dbReference type="GO" id="GO:0005524">
    <property type="term" value="F:ATP binding"/>
    <property type="evidence" value="ECO:0007669"/>
    <property type="project" value="UniProtKB-KW"/>
</dbReference>
<dbReference type="SUPFAM" id="SSF52540">
    <property type="entry name" value="P-loop containing nucleoside triphosphate hydrolases"/>
    <property type="match status" value="1"/>
</dbReference>
<evidence type="ECO:0000313" key="6">
    <source>
        <dbReference type="EMBL" id="TXH87325.1"/>
    </source>
</evidence>
<reference evidence="6 7" key="1">
    <citation type="submission" date="2018-09" db="EMBL/GenBank/DDBJ databases">
        <title>Metagenome Assembled Genomes from an Advanced Water Purification Facility.</title>
        <authorList>
            <person name="Stamps B.W."/>
            <person name="Spear J.R."/>
        </authorList>
    </citation>
    <scope>NUCLEOTIDE SEQUENCE [LARGE SCALE GENOMIC DNA]</scope>
    <source>
        <strain evidence="6">Bin_27_1</strain>
    </source>
</reference>
<proteinExistence type="predicted"/>
<dbReference type="InterPro" id="IPR017871">
    <property type="entry name" value="ABC_transporter-like_CS"/>
</dbReference>
<evidence type="ECO:0000313" key="7">
    <source>
        <dbReference type="Proteomes" id="UP000321192"/>
    </source>
</evidence>
<evidence type="ECO:0000256" key="3">
    <source>
        <dbReference type="ARBA" id="ARBA00022840"/>
    </source>
</evidence>
<accession>A0A5C7SWY3</accession>
<dbReference type="PROSITE" id="PS50893">
    <property type="entry name" value="ABC_TRANSPORTER_2"/>
    <property type="match status" value="1"/>
</dbReference>
<keyword evidence="2" id="KW-0547">Nucleotide-binding</keyword>
<feature type="domain" description="ABC transporter" evidence="5">
    <location>
        <begin position="35"/>
        <end position="193"/>
    </location>
</feature>
<name>A0A5C7SWY3_THASP</name>
<dbReference type="Pfam" id="PF00005">
    <property type="entry name" value="ABC_tran"/>
    <property type="match status" value="1"/>
</dbReference>
<comment type="caution">
    <text evidence="6">The sequence shown here is derived from an EMBL/GenBank/DDBJ whole genome shotgun (WGS) entry which is preliminary data.</text>
</comment>
<keyword evidence="1" id="KW-0813">Transport</keyword>
<organism evidence="6 7">
    <name type="scientific">Thauera aminoaromatica</name>
    <dbReference type="NCBI Taxonomy" id="164330"/>
    <lineage>
        <taxon>Bacteria</taxon>
        <taxon>Pseudomonadati</taxon>
        <taxon>Pseudomonadota</taxon>
        <taxon>Betaproteobacteria</taxon>
        <taxon>Rhodocyclales</taxon>
        <taxon>Zoogloeaceae</taxon>
        <taxon>Thauera</taxon>
    </lineage>
</organism>
<feature type="compositionally biased region" description="Low complexity" evidence="4">
    <location>
        <begin position="12"/>
        <end position="31"/>
    </location>
</feature>
<dbReference type="InterPro" id="IPR027417">
    <property type="entry name" value="P-loop_NTPase"/>
</dbReference>
<dbReference type="CDD" id="cd03255">
    <property type="entry name" value="ABC_MJ0796_LolCDE_FtsE"/>
    <property type="match status" value="1"/>
</dbReference>
<dbReference type="PANTHER" id="PTHR24220">
    <property type="entry name" value="IMPORT ATP-BINDING PROTEIN"/>
    <property type="match status" value="1"/>
</dbReference>
<dbReference type="PROSITE" id="PS00211">
    <property type="entry name" value="ABC_TRANSPORTER_1"/>
    <property type="match status" value="1"/>
</dbReference>
<evidence type="ECO:0000256" key="2">
    <source>
        <dbReference type="ARBA" id="ARBA00022741"/>
    </source>
</evidence>
<dbReference type="PANTHER" id="PTHR24220:SF86">
    <property type="entry name" value="ABC TRANSPORTER ABCH.1"/>
    <property type="match status" value="1"/>
</dbReference>
<sequence length="193" mass="20566">MKIERLPDEDATSSASARAAATRPAAPPTTATPLIELSGITRSFVNGEVETRVLHGIDLTIHPGEFVAIMGTSGSGKSTLMNILGCLDRPTGGTYRFMGTDVAALDRDALARLRREAFGFVFQSYNLLGGASARDNVEVPAVYSGMPREERHARAEALLARLGLGERIHHRPGQLSGGQQQRVSIARALMNGG</sequence>
<keyword evidence="3 6" id="KW-0067">ATP-binding</keyword>
<evidence type="ECO:0000259" key="5">
    <source>
        <dbReference type="PROSITE" id="PS50893"/>
    </source>
</evidence>
<gene>
    <name evidence="6" type="ORF">E6Q80_06335</name>
</gene>
<dbReference type="Proteomes" id="UP000321192">
    <property type="component" value="Unassembled WGS sequence"/>
</dbReference>
<dbReference type="InterPro" id="IPR017911">
    <property type="entry name" value="MacB-like_ATP-bd"/>
</dbReference>
<evidence type="ECO:0000256" key="4">
    <source>
        <dbReference type="SAM" id="MobiDB-lite"/>
    </source>
</evidence>
<dbReference type="InterPro" id="IPR015854">
    <property type="entry name" value="ABC_transpr_LolD-like"/>
</dbReference>
<dbReference type="EMBL" id="SSFD01000088">
    <property type="protein sequence ID" value="TXH87325.1"/>
    <property type="molecule type" value="Genomic_DNA"/>
</dbReference>
<protein>
    <submittedName>
        <fullName evidence="6">ATP-binding cassette domain-containing protein</fullName>
    </submittedName>
</protein>
<evidence type="ECO:0000256" key="1">
    <source>
        <dbReference type="ARBA" id="ARBA00022448"/>
    </source>
</evidence>
<feature type="region of interest" description="Disordered" evidence="4">
    <location>
        <begin position="1"/>
        <end position="31"/>
    </location>
</feature>
<dbReference type="GO" id="GO:0005886">
    <property type="term" value="C:plasma membrane"/>
    <property type="evidence" value="ECO:0007669"/>
    <property type="project" value="TreeGrafter"/>
</dbReference>
<dbReference type="GO" id="GO:0022857">
    <property type="term" value="F:transmembrane transporter activity"/>
    <property type="evidence" value="ECO:0007669"/>
    <property type="project" value="TreeGrafter"/>
</dbReference>
<feature type="non-terminal residue" evidence="6">
    <location>
        <position position="193"/>
    </location>
</feature>
<dbReference type="GO" id="GO:0016887">
    <property type="term" value="F:ATP hydrolysis activity"/>
    <property type="evidence" value="ECO:0007669"/>
    <property type="project" value="InterPro"/>
</dbReference>
<dbReference type="Gene3D" id="3.40.50.300">
    <property type="entry name" value="P-loop containing nucleotide triphosphate hydrolases"/>
    <property type="match status" value="1"/>
</dbReference>
<dbReference type="AlphaFoldDB" id="A0A5C7SWY3"/>